<dbReference type="CDD" id="cd14858">
    <property type="entry name" value="TrmE_N"/>
    <property type="match status" value="1"/>
</dbReference>
<feature type="binding site" evidence="9">
    <location>
        <begin position="250"/>
        <end position="256"/>
    </location>
    <ligand>
        <name>GTP</name>
        <dbReference type="ChEBI" id="CHEBI:37565"/>
    </ligand>
</feature>
<dbReference type="InterPro" id="IPR027368">
    <property type="entry name" value="MnmE_dom2"/>
</dbReference>
<dbReference type="PROSITE" id="PS51709">
    <property type="entry name" value="G_TRME"/>
    <property type="match status" value="1"/>
</dbReference>
<dbReference type="PRINTS" id="PR00326">
    <property type="entry name" value="GTP1OBG"/>
</dbReference>
<keyword evidence="9" id="KW-0963">Cytoplasm</keyword>
<dbReference type="FunFam" id="3.30.1360.120:FF:000003">
    <property type="entry name" value="tRNA modification GTPase MnmE"/>
    <property type="match status" value="1"/>
</dbReference>
<keyword evidence="2 9" id="KW-0819">tRNA processing</keyword>
<comment type="subunit">
    <text evidence="9">Homodimer. Heterotetramer of two MnmE and two MnmG subunits.</text>
</comment>
<evidence type="ECO:0000256" key="4">
    <source>
        <dbReference type="ARBA" id="ARBA00022741"/>
    </source>
</evidence>
<comment type="similarity">
    <text evidence="1 9 10">Belongs to the TRAFAC class TrmE-Era-EngA-EngB-Septin-like GTPase superfamily. TrmE GTPase family.</text>
</comment>
<organism evidence="12 13">
    <name type="scientific">Youxingia wuxianensis</name>
    <dbReference type="NCBI Taxonomy" id="2763678"/>
    <lineage>
        <taxon>Bacteria</taxon>
        <taxon>Bacillati</taxon>
        <taxon>Bacillota</taxon>
        <taxon>Clostridia</taxon>
        <taxon>Eubacteriales</taxon>
        <taxon>Oscillospiraceae</taxon>
        <taxon>Youxingia</taxon>
    </lineage>
</organism>
<dbReference type="InterPro" id="IPR025867">
    <property type="entry name" value="MnmE_helical"/>
</dbReference>
<comment type="function">
    <text evidence="9">Exhibits a very high intrinsic GTPase hydrolysis rate. Involved in the addition of a carboxymethylaminomethyl (cmnm) group at the wobble position (U34) of certain tRNAs, forming tRNA-cmnm(5)s(2)U34.</text>
</comment>
<evidence type="ECO:0000256" key="1">
    <source>
        <dbReference type="ARBA" id="ARBA00011043"/>
    </source>
</evidence>
<dbReference type="RefSeq" id="WP_262396044.1">
    <property type="nucleotide sequence ID" value="NZ_JACRTD010000009.1"/>
</dbReference>
<evidence type="ECO:0000256" key="7">
    <source>
        <dbReference type="ARBA" id="ARBA00022958"/>
    </source>
</evidence>
<dbReference type="Gene3D" id="1.20.120.430">
    <property type="entry name" value="tRNA modification GTPase MnmE domain 2"/>
    <property type="match status" value="1"/>
</dbReference>
<feature type="binding site" evidence="9">
    <location>
        <position position="256"/>
    </location>
    <ligand>
        <name>Mg(2+)</name>
        <dbReference type="ChEBI" id="CHEBI:18420"/>
    </ligand>
</feature>
<keyword evidence="13" id="KW-1185">Reference proteome</keyword>
<keyword evidence="8 9" id="KW-0342">GTP-binding</keyword>
<comment type="caution">
    <text evidence="9">Lacks conserved residue(s) required for the propagation of feature annotation.</text>
</comment>
<feature type="binding site" evidence="9">
    <location>
        <begin position="231"/>
        <end position="236"/>
    </location>
    <ligand>
        <name>GTP</name>
        <dbReference type="ChEBI" id="CHEBI:37565"/>
    </ligand>
</feature>
<proteinExistence type="inferred from homology"/>
<keyword evidence="5 9" id="KW-0378">Hydrolase</keyword>
<dbReference type="CDD" id="cd04164">
    <property type="entry name" value="trmE"/>
    <property type="match status" value="1"/>
</dbReference>
<dbReference type="Gene3D" id="3.40.50.300">
    <property type="entry name" value="P-loop containing nucleotide triphosphate hydrolases"/>
    <property type="match status" value="1"/>
</dbReference>
<feature type="domain" description="TrmE-type G" evidence="11">
    <location>
        <begin position="221"/>
        <end position="378"/>
    </location>
</feature>
<comment type="subcellular location">
    <subcellularLocation>
        <location evidence="9">Cytoplasm</location>
    </subcellularLocation>
</comment>
<dbReference type="Pfam" id="PF12631">
    <property type="entry name" value="MnmE_helical"/>
    <property type="match status" value="1"/>
</dbReference>
<comment type="caution">
    <text evidence="12">The sequence shown here is derived from an EMBL/GenBank/DDBJ whole genome shotgun (WGS) entry which is preliminary data.</text>
</comment>
<dbReference type="Proteomes" id="UP000623678">
    <property type="component" value="Unassembled WGS sequence"/>
</dbReference>
<feature type="binding site" evidence="9">
    <location>
        <position position="23"/>
    </location>
    <ligand>
        <name>(6S)-5-formyl-5,6,7,8-tetrahydrofolate</name>
        <dbReference type="ChEBI" id="CHEBI:57457"/>
    </ligand>
</feature>
<dbReference type="InterPro" id="IPR027417">
    <property type="entry name" value="P-loop_NTPase"/>
</dbReference>
<comment type="cofactor">
    <cofactor evidence="9">
        <name>K(+)</name>
        <dbReference type="ChEBI" id="CHEBI:29103"/>
    </cofactor>
    <text evidence="9">Binds 1 potassium ion per subunit.</text>
</comment>
<evidence type="ECO:0000256" key="5">
    <source>
        <dbReference type="ARBA" id="ARBA00022801"/>
    </source>
</evidence>
<evidence type="ECO:0000256" key="8">
    <source>
        <dbReference type="ARBA" id="ARBA00023134"/>
    </source>
</evidence>
<evidence type="ECO:0000256" key="3">
    <source>
        <dbReference type="ARBA" id="ARBA00022723"/>
    </source>
</evidence>
<feature type="binding site" evidence="9">
    <location>
        <position position="125"/>
    </location>
    <ligand>
        <name>(6S)-5-formyl-5,6,7,8-tetrahydrofolate</name>
        <dbReference type="ChEBI" id="CHEBI:57457"/>
    </ligand>
</feature>
<evidence type="ECO:0000313" key="12">
    <source>
        <dbReference type="EMBL" id="MBC8586323.1"/>
    </source>
</evidence>
<dbReference type="AlphaFoldDB" id="A0A926EMQ7"/>
<dbReference type="NCBIfam" id="TIGR00231">
    <property type="entry name" value="small_GTP"/>
    <property type="match status" value="1"/>
</dbReference>
<reference evidence="12" key="1">
    <citation type="submission" date="2020-08" db="EMBL/GenBank/DDBJ databases">
        <title>Genome public.</title>
        <authorList>
            <person name="Liu C."/>
            <person name="Sun Q."/>
        </authorList>
    </citation>
    <scope>NUCLEOTIDE SEQUENCE</scope>
    <source>
        <strain evidence="12">NSJ-64</strain>
    </source>
</reference>
<dbReference type="SUPFAM" id="SSF52540">
    <property type="entry name" value="P-loop containing nucleoside triphosphate hydrolases"/>
    <property type="match status" value="1"/>
</dbReference>
<evidence type="ECO:0000313" key="13">
    <source>
        <dbReference type="Proteomes" id="UP000623678"/>
    </source>
</evidence>
<dbReference type="PANTHER" id="PTHR42714">
    <property type="entry name" value="TRNA MODIFICATION GTPASE GTPBP3"/>
    <property type="match status" value="1"/>
</dbReference>
<dbReference type="GO" id="GO:0030488">
    <property type="term" value="P:tRNA methylation"/>
    <property type="evidence" value="ECO:0007669"/>
    <property type="project" value="TreeGrafter"/>
</dbReference>
<dbReference type="Gene3D" id="3.30.1360.120">
    <property type="entry name" value="Probable tRNA modification gtpase trme, domain 1"/>
    <property type="match status" value="1"/>
</dbReference>
<gene>
    <name evidence="9 12" type="primary">mnmE</name>
    <name evidence="9" type="synonym">trmE</name>
    <name evidence="12" type="ORF">H8705_12100</name>
</gene>
<dbReference type="NCBIfam" id="TIGR00450">
    <property type="entry name" value="mnmE_trmE_thdF"/>
    <property type="match status" value="1"/>
</dbReference>
<evidence type="ECO:0000256" key="9">
    <source>
        <dbReference type="HAMAP-Rule" id="MF_00379"/>
    </source>
</evidence>
<dbReference type="GO" id="GO:0002098">
    <property type="term" value="P:tRNA wobble uridine modification"/>
    <property type="evidence" value="ECO:0007669"/>
    <property type="project" value="TreeGrafter"/>
</dbReference>
<dbReference type="EMBL" id="JACRTD010000009">
    <property type="protein sequence ID" value="MBC8586323.1"/>
    <property type="molecule type" value="Genomic_DNA"/>
</dbReference>
<dbReference type="GO" id="GO:0003924">
    <property type="term" value="F:GTPase activity"/>
    <property type="evidence" value="ECO:0007669"/>
    <property type="project" value="UniProtKB-UniRule"/>
</dbReference>
<dbReference type="GO" id="GO:0005525">
    <property type="term" value="F:GTP binding"/>
    <property type="evidence" value="ECO:0007669"/>
    <property type="project" value="UniProtKB-UniRule"/>
</dbReference>
<dbReference type="InterPro" id="IPR031168">
    <property type="entry name" value="G_TrmE"/>
</dbReference>
<feature type="binding site" evidence="9">
    <location>
        <position position="86"/>
    </location>
    <ligand>
        <name>(6S)-5-formyl-5,6,7,8-tetrahydrofolate</name>
        <dbReference type="ChEBI" id="CHEBI:57457"/>
    </ligand>
</feature>
<keyword evidence="6 9" id="KW-0460">Magnesium</keyword>
<feature type="binding site" evidence="9">
    <location>
        <begin position="275"/>
        <end position="278"/>
    </location>
    <ligand>
        <name>GTP</name>
        <dbReference type="ChEBI" id="CHEBI:37565"/>
    </ligand>
</feature>
<dbReference type="InterPro" id="IPR005225">
    <property type="entry name" value="Small_GTP-bd"/>
</dbReference>
<keyword evidence="3 9" id="KW-0479">Metal-binding</keyword>
<dbReference type="PANTHER" id="PTHR42714:SF2">
    <property type="entry name" value="TRNA MODIFICATION GTPASE GTPBP3, MITOCHONDRIAL"/>
    <property type="match status" value="1"/>
</dbReference>
<keyword evidence="4 9" id="KW-0547">Nucleotide-binding</keyword>
<dbReference type="EC" id="3.6.-.-" evidence="9"/>
<dbReference type="InterPro" id="IPR006073">
    <property type="entry name" value="GTP-bd"/>
</dbReference>
<dbReference type="Pfam" id="PF01926">
    <property type="entry name" value="MMR_HSR1"/>
    <property type="match status" value="1"/>
</dbReference>
<dbReference type="HAMAP" id="MF_00379">
    <property type="entry name" value="GTPase_MnmE"/>
    <property type="match status" value="1"/>
</dbReference>
<evidence type="ECO:0000259" key="11">
    <source>
        <dbReference type="PROSITE" id="PS51709"/>
    </source>
</evidence>
<dbReference type="GO" id="GO:0046872">
    <property type="term" value="F:metal ion binding"/>
    <property type="evidence" value="ECO:0007669"/>
    <property type="project" value="UniProtKB-KW"/>
</dbReference>
<dbReference type="InterPro" id="IPR004520">
    <property type="entry name" value="GTPase_MnmE"/>
</dbReference>
<protein>
    <recommendedName>
        <fullName evidence="9">tRNA modification GTPase MnmE</fullName>
        <ecNumber evidence="9">3.6.-.-</ecNumber>
    </recommendedName>
</protein>
<accession>A0A926EMQ7</accession>
<feature type="binding site" evidence="9">
    <location>
        <position position="456"/>
    </location>
    <ligand>
        <name>(6S)-5-formyl-5,6,7,8-tetrahydrofolate</name>
        <dbReference type="ChEBI" id="CHEBI:57457"/>
    </ligand>
</feature>
<evidence type="ECO:0000256" key="2">
    <source>
        <dbReference type="ARBA" id="ARBA00022694"/>
    </source>
</evidence>
<dbReference type="InterPro" id="IPR018948">
    <property type="entry name" value="GTP-bd_TrmE_N"/>
</dbReference>
<keyword evidence="7 9" id="KW-0630">Potassium</keyword>
<dbReference type="GO" id="GO:0005829">
    <property type="term" value="C:cytosol"/>
    <property type="evidence" value="ECO:0007669"/>
    <property type="project" value="TreeGrafter"/>
</dbReference>
<evidence type="ECO:0000256" key="6">
    <source>
        <dbReference type="ARBA" id="ARBA00022842"/>
    </source>
</evidence>
<evidence type="ECO:0000256" key="10">
    <source>
        <dbReference type="RuleBase" id="RU003313"/>
    </source>
</evidence>
<dbReference type="Pfam" id="PF10396">
    <property type="entry name" value="TrmE_N"/>
    <property type="match status" value="1"/>
</dbReference>
<feature type="binding site" evidence="9">
    <location>
        <position position="235"/>
    </location>
    <ligand>
        <name>Mg(2+)</name>
        <dbReference type="ChEBI" id="CHEBI:18420"/>
    </ligand>
</feature>
<dbReference type="GO" id="GO:0042802">
    <property type="term" value="F:identical protein binding"/>
    <property type="evidence" value="ECO:0007669"/>
    <property type="project" value="UniProtKB-ARBA"/>
</dbReference>
<name>A0A926EMQ7_9FIRM</name>
<dbReference type="InterPro" id="IPR027266">
    <property type="entry name" value="TrmE/GcvT-like"/>
</dbReference>
<sequence>MDTINTIAAIATPLGTGGIGVVRISGEDALKVADRIIKSPAHPEISSMKGYTCAFGRAYDMEGAIDEVVVTVFRAPKSYTGEDVVEISCHGGVYILNRILRACCDSGARLAEAGEFTKRAFLQGKLDLTQAEAVIDLICAQGRQAAKAALTAKDGALYRKINRVCKLLVEYAGHLAAWIDYPEEDIVEINPRELERQLGKCGDELENLLASYDTGKLIREGIEVAIVGRPNVGKSTLMNLLTGYDRSIVADLAGTTRDVVSDTVSLGDVVLRLSDTAGIRFSNDPVEQAGVNLAMAQIERAQLILALFDGGDPLTKDDWKVIERCRRRQVIAVVNKSDLPQVLDMGEIQRSFEHVITISAKSLDGVQQLKEKIIQLFHLGSFDSSAAMVANERQRLGVTQALDEVRQAQHALAQGISYDAVSVCIENAVDHLLELTGKRATQEVVDQVFSRFCVGK</sequence>